<keyword evidence="2" id="KW-1185">Reference proteome</keyword>
<dbReference type="eggNOG" id="arCOG05682">
    <property type="taxonomic scope" value="Archaea"/>
</dbReference>
<gene>
    <name evidence="1" type="ordered locus">TTX_0947</name>
</gene>
<proteinExistence type="predicted"/>
<name>G4RPV4_THETK</name>
<dbReference type="OrthoDB" id="27204at2157"/>
<protein>
    <submittedName>
        <fullName evidence="1">Uncharacterized protein</fullName>
    </submittedName>
</protein>
<organism evidence="1 2">
    <name type="scientific">Thermoproteus tenax (strain ATCC 35583 / DSM 2078 / JCM 9277 / NBRC 100435 / Kra 1)</name>
    <dbReference type="NCBI Taxonomy" id="768679"/>
    <lineage>
        <taxon>Archaea</taxon>
        <taxon>Thermoproteota</taxon>
        <taxon>Thermoprotei</taxon>
        <taxon>Thermoproteales</taxon>
        <taxon>Thermoproteaceae</taxon>
        <taxon>Thermoproteus</taxon>
    </lineage>
</organism>
<dbReference type="HOGENOM" id="CLU_2257468_0_0_2"/>
<sequence>MECELYWDLISRGIETLGGLVGWARAFECKLEIPCECDVVVAMSDLDRVSGMPCVWPIEGSGFSNKRVWIGGIPHVSLELLQKVRSPYTDQVLQCIMDALRRRAGDVRLLQAE</sequence>
<accession>G4RPV4</accession>
<dbReference type="Proteomes" id="UP000002654">
    <property type="component" value="Chromosome"/>
</dbReference>
<dbReference type="EMBL" id="FN869859">
    <property type="protein sequence ID" value="CCC81599.1"/>
    <property type="molecule type" value="Genomic_DNA"/>
</dbReference>
<dbReference type="RefSeq" id="WP_014126855.1">
    <property type="nucleotide sequence ID" value="NC_016070.1"/>
</dbReference>
<dbReference type="AlphaFoldDB" id="G4RPV4"/>
<dbReference type="PaxDb" id="768679-TTX_0947"/>
<evidence type="ECO:0000313" key="2">
    <source>
        <dbReference type="Proteomes" id="UP000002654"/>
    </source>
</evidence>
<evidence type="ECO:0000313" key="1">
    <source>
        <dbReference type="EMBL" id="CCC81599.1"/>
    </source>
</evidence>
<dbReference type="GeneID" id="52284624"/>
<dbReference type="KEGG" id="ttn:TTX_0947"/>
<reference evidence="1 2" key="1">
    <citation type="journal article" date="2011" name="PLoS ONE">
        <title>The complete genome sequence of Thermoproteus tenax: a physiologically versatile member of the Crenarchaeota.</title>
        <authorList>
            <person name="Siebers B."/>
            <person name="Zaparty M."/>
            <person name="Raddatz G."/>
            <person name="Tjaden B."/>
            <person name="Albers S.V."/>
            <person name="Bell S.D."/>
            <person name="Blombach F."/>
            <person name="Kletzin A."/>
            <person name="Kyrpides N."/>
            <person name="Lanz C."/>
            <person name="Plagens A."/>
            <person name="Rampp M."/>
            <person name="Rosinus A."/>
            <person name="von Jan M."/>
            <person name="Makarova K.S."/>
            <person name="Klenk H.P."/>
            <person name="Schuster S.C."/>
            <person name="Hensel R."/>
        </authorList>
    </citation>
    <scope>NUCLEOTIDE SEQUENCE [LARGE SCALE GENOMIC DNA]</scope>
    <source>
        <strain evidence="2">ATCC 35583 / DSM 2078 / JCM 9277 / NBRC 100435 / Kra 1</strain>
    </source>
</reference>